<feature type="transmembrane region" description="Helical" evidence="6">
    <location>
        <begin position="245"/>
        <end position="263"/>
    </location>
</feature>
<keyword evidence="3 6" id="KW-1133">Transmembrane helix</keyword>
<feature type="transmembrane region" description="Helical" evidence="6">
    <location>
        <begin position="62"/>
        <end position="80"/>
    </location>
</feature>
<evidence type="ECO:0000256" key="5">
    <source>
        <dbReference type="SAM" id="MobiDB-lite"/>
    </source>
</evidence>
<dbReference type="InterPro" id="IPR011701">
    <property type="entry name" value="MFS"/>
</dbReference>
<keyword evidence="9" id="KW-1185">Reference proteome</keyword>
<dbReference type="Gene3D" id="1.20.1720.10">
    <property type="entry name" value="Multidrug resistance protein D"/>
    <property type="match status" value="1"/>
</dbReference>
<dbReference type="PANTHER" id="PTHR23501">
    <property type="entry name" value="MAJOR FACILITATOR SUPERFAMILY"/>
    <property type="match status" value="1"/>
</dbReference>
<comment type="caution">
    <text evidence="8">The sequence shown here is derived from an EMBL/GenBank/DDBJ whole genome shotgun (WGS) entry which is preliminary data.</text>
</comment>
<evidence type="ECO:0000313" key="8">
    <source>
        <dbReference type="EMBL" id="MFA1542298.1"/>
    </source>
</evidence>
<name>A0ABV4QGI7_9ACTN</name>
<feature type="transmembrane region" description="Helical" evidence="6">
    <location>
        <begin position="92"/>
        <end position="112"/>
    </location>
</feature>
<feature type="compositionally biased region" description="Low complexity" evidence="5">
    <location>
        <begin position="543"/>
        <end position="555"/>
    </location>
</feature>
<keyword evidence="2 6" id="KW-0812">Transmembrane</keyword>
<reference evidence="8 9" key="1">
    <citation type="submission" date="2023-11" db="EMBL/GenBank/DDBJ databases">
        <title>Actinomadura monticuli sp. nov., isolated from volcanic ash.</title>
        <authorList>
            <person name="Lee S.D."/>
            <person name="Yang H."/>
            <person name="Kim I.S."/>
        </authorList>
    </citation>
    <scope>NUCLEOTIDE SEQUENCE [LARGE SCALE GENOMIC DNA]</scope>
    <source>
        <strain evidence="8 9">DLS-62</strain>
    </source>
</reference>
<dbReference type="RefSeq" id="WP_371952450.1">
    <property type="nucleotide sequence ID" value="NZ_JAXCEI010000012.1"/>
</dbReference>
<comment type="subcellular location">
    <subcellularLocation>
        <location evidence="1">Cell membrane</location>
        <topology evidence="1">Multi-pass membrane protein</topology>
    </subcellularLocation>
</comment>
<feature type="transmembrane region" description="Helical" evidence="6">
    <location>
        <begin position="283"/>
        <end position="304"/>
    </location>
</feature>
<organism evidence="8 9">
    <name type="scientific">Actinomadura monticuli</name>
    <dbReference type="NCBI Taxonomy" id="3097367"/>
    <lineage>
        <taxon>Bacteria</taxon>
        <taxon>Bacillati</taxon>
        <taxon>Actinomycetota</taxon>
        <taxon>Actinomycetes</taxon>
        <taxon>Streptosporangiales</taxon>
        <taxon>Thermomonosporaceae</taxon>
        <taxon>Actinomadura</taxon>
    </lineage>
</organism>
<dbReference type="InterPro" id="IPR020846">
    <property type="entry name" value="MFS_dom"/>
</dbReference>
<dbReference type="EMBL" id="JAXCEI010000012">
    <property type="protein sequence ID" value="MFA1542298.1"/>
    <property type="molecule type" value="Genomic_DNA"/>
</dbReference>
<evidence type="ECO:0000259" key="7">
    <source>
        <dbReference type="PROSITE" id="PS50850"/>
    </source>
</evidence>
<feature type="domain" description="Major facilitator superfamily (MFS) profile" evidence="7">
    <location>
        <begin position="28"/>
        <end position="512"/>
    </location>
</feature>
<feature type="transmembrane region" description="Helical" evidence="6">
    <location>
        <begin position="324"/>
        <end position="342"/>
    </location>
</feature>
<feature type="transmembrane region" description="Helical" evidence="6">
    <location>
        <begin position="349"/>
        <end position="369"/>
    </location>
</feature>
<protein>
    <submittedName>
        <fullName evidence="8">MDR family MFS transporter</fullName>
    </submittedName>
</protein>
<dbReference type="Gene3D" id="1.20.1250.20">
    <property type="entry name" value="MFS general substrate transporter like domains"/>
    <property type="match status" value="1"/>
</dbReference>
<sequence>MAQTSVASHGPAASEPRPQYTHRQILEILAGLMMAMATSMISMSVISTALPTIVGDLGGQDKLAWVASASLLTMTASTPLWGKMSDIAGRKLMFQTALLIFVVASVGAGLSQNIGHLIAARAFQGLGAGGLSALAQVILGDVVEPRQRGRYAGYMGAVFGVATVAGPLLGGFIVDADGLGWRWCFYVCVPLALVAFLVIQKVLTLPKVKRETHLDVFGAITITGSAGFLMLVLSMGGIEFAWNSPWTYILLGCVVVLLALAVVAERIARDPILPPRLFRNRTFLLTSFVSICVGVAMFGVMIYMPQYLQIVKGLSPTASGLMTLPLVVGMLVTSTGSGQIVTRTGRYKIFPVLGLLCVAGGMFLLSRLHTDSPKLVVGADLALLGVGMGLTLQILILAAQNAAARTDLAATTSGVSFFRNLGGAVGVAAFGAILTNRVADEIAAGFRAAGLPMPSGTSGSLGSPAEIQRLADPVHGIIVEAFTTAMQAVFVVGIPVAVIGFLAVLALKEIPLRGSADRGKAATTPPEGAVPGEDGVVRPPSLAARTGAAGAVGAGRHARENGTG</sequence>
<evidence type="ECO:0000313" key="9">
    <source>
        <dbReference type="Proteomes" id="UP001569963"/>
    </source>
</evidence>
<dbReference type="SUPFAM" id="SSF103473">
    <property type="entry name" value="MFS general substrate transporter"/>
    <property type="match status" value="1"/>
</dbReference>
<evidence type="ECO:0000256" key="1">
    <source>
        <dbReference type="ARBA" id="ARBA00004651"/>
    </source>
</evidence>
<dbReference type="CDD" id="cd17502">
    <property type="entry name" value="MFS_Azr1_MDR_like"/>
    <property type="match status" value="1"/>
</dbReference>
<evidence type="ECO:0000256" key="6">
    <source>
        <dbReference type="SAM" id="Phobius"/>
    </source>
</evidence>
<feature type="transmembrane region" description="Helical" evidence="6">
    <location>
        <begin position="381"/>
        <end position="404"/>
    </location>
</feature>
<feature type="transmembrane region" description="Helical" evidence="6">
    <location>
        <begin position="151"/>
        <end position="174"/>
    </location>
</feature>
<evidence type="ECO:0000256" key="4">
    <source>
        <dbReference type="ARBA" id="ARBA00023136"/>
    </source>
</evidence>
<feature type="transmembrane region" description="Helical" evidence="6">
    <location>
        <begin position="180"/>
        <end position="202"/>
    </location>
</feature>
<feature type="transmembrane region" description="Helical" evidence="6">
    <location>
        <begin position="214"/>
        <end position="233"/>
    </location>
</feature>
<dbReference type="PANTHER" id="PTHR23501:SF197">
    <property type="entry name" value="COMD"/>
    <property type="match status" value="1"/>
</dbReference>
<dbReference type="PRINTS" id="PR01036">
    <property type="entry name" value="TCRTETB"/>
</dbReference>
<feature type="transmembrane region" description="Helical" evidence="6">
    <location>
        <begin position="416"/>
        <end position="434"/>
    </location>
</feature>
<dbReference type="Pfam" id="PF07690">
    <property type="entry name" value="MFS_1"/>
    <property type="match status" value="1"/>
</dbReference>
<feature type="region of interest" description="Disordered" evidence="5">
    <location>
        <begin position="516"/>
        <end position="564"/>
    </location>
</feature>
<evidence type="ECO:0000256" key="3">
    <source>
        <dbReference type="ARBA" id="ARBA00022989"/>
    </source>
</evidence>
<feature type="transmembrane region" description="Helical" evidence="6">
    <location>
        <begin position="118"/>
        <end position="139"/>
    </location>
</feature>
<proteinExistence type="predicted"/>
<feature type="transmembrane region" description="Helical" evidence="6">
    <location>
        <begin position="488"/>
        <end position="507"/>
    </location>
</feature>
<evidence type="ECO:0000256" key="2">
    <source>
        <dbReference type="ARBA" id="ARBA00022692"/>
    </source>
</evidence>
<feature type="transmembrane region" description="Helical" evidence="6">
    <location>
        <begin position="25"/>
        <end position="50"/>
    </location>
</feature>
<dbReference type="Proteomes" id="UP001569963">
    <property type="component" value="Unassembled WGS sequence"/>
</dbReference>
<accession>A0ABV4QGI7</accession>
<dbReference type="InterPro" id="IPR036259">
    <property type="entry name" value="MFS_trans_sf"/>
</dbReference>
<keyword evidence="4 6" id="KW-0472">Membrane</keyword>
<gene>
    <name evidence="8" type="ORF">SM611_25465</name>
</gene>
<dbReference type="PROSITE" id="PS50850">
    <property type="entry name" value="MFS"/>
    <property type="match status" value="1"/>
</dbReference>